<protein>
    <submittedName>
        <fullName evidence="2">Uncharacterized protein</fullName>
    </submittedName>
</protein>
<accession>A0A1V9XRZ7</accession>
<sequence>MPRLRTQCRLREKVENFKTLRTSTGIAQSESKLTNHTEGRRRKSEATLVPEFTFTVSPEKTIVNDDDNEGPKDTTDTSKMRLRSRSFQKSDITPCKGSSPKSDRRRQHEPAPAENKTVYTGLTPSTNQVSIKNNRRKGANNSKNILEDLTNSSTPLVKKNTLKKASSNLSITKRNTRSRTADERSFIQTDRRSSPESFQGSIEDPRSSSLANAVSAPPAQFHKIGPDIITERRHDDCTVKETFPQHERDSDSNGVPALNRLQHDKLDVEINDNINEGTEFNSQEGVNFKQSAKTINHESSGSRPALSSIAKVAQAASGETSSTSELSVESREIRERVLTRLEDHSNDEQSLCNDPEGNSLNRGDAHFDALLQEHRATSSPQKGVSANEENGVSFPDLEEKIHETCQTEFTHSEDTLSDPRDQIFATAIRIHQVSNNKTIASDGADEPCNDKRPDDSLAARFELLKNNAQFKQPLPRHMVVHKQAPVSASPASFTSDEGAGNSDLQLFTGAAVSRALTMLEDSSHEVLLPGISREKAESSNDGSVDSDADIDVMIQSKCIGTSLQYSKLNNCCYRKVLQQTDLCRHDAATSISVLFGNSGKPSEEQDNNSLELILEDGSNQASADKRIGTVDKDHQLSIQKPMNNRTYDVVPQQKRNVTSVQIFGEEEQTLLVEVSCLEEPKNEQRSALSTAKFCGAGETFVCDIKPEAKQHEGVQPIAESKVVYGMTTFPSPVEDQPEEEVEPYFADCELEEARPSRKSKLESTRLLCTEEAPEVVFVIPDELDGELQPTMEVPSMMKGHEEYDNSSQRTRTNECRNAAVETGPSLFEAKVDETTLKNSEALPYHLSSSMALEGDNDAQLMHRDLSGQSIKVGDHRDVSIDEKHNFAKLNDASNAVTEISIRLQEDVSDEMQPRHVEAEIKPQQIKKLISSQVGQRYCDGSSIQNFNRVHERRCQETESELVSDLVGSAKSGEHGSDNGMNAVENLNKNRLTVDFSTTKETFSITCKSVLNDPLQEHGASNLLDLIPLGLVRMPFLGLDTTSQTISTPSGHLADDNYLHCLGPKATPSVVHVVPCGNGPITPTSARCSQRYRIGGNKPYLKDRRPIFSPLSVQENMDEECYIIGISAGRLRRRHLFRDGPDNADLLPEFDSLPPPADQRRRISGFALDSNRLPHFNDSYLEVGFSPTEIKKCGDQLLSMAVKNLVANKTGVSTCIRQALEDRVLPNHESSLKEIMTLLVRKGALREEFKRACATYQHQQGRLENARNFINATVDKLLLEGENDALKVLGYNPYDRQMPPPEFVRKSEIRRLQEAERLSIDKKQRMGF</sequence>
<feature type="compositionally biased region" description="Polar residues" evidence="1">
    <location>
        <begin position="117"/>
        <end position="132"/>
    </location>
</feature>
<organism evidence="2 3">
    <name type="scientific">Tropilaelaps mercedesae</name>
    <dbReference type="NCBI Taxonomy" id="418985"/>
    <lineage>
        <taxon>Eukaryota</taxon>
        <taxon>Metazoa</taxon>
        <taxon>Ecdysozoa</taxon>
        <taxon>Arthropoda</taxon>
        <taxon>Chelicerata</taxon>
        <taxon>Arachnida</taxon>
        <taxon>Acari</taxon>
        <taxon>Parasitiformes</taxon>
        <taxon>Mesostigmata</taxon>
        <taxon>Gamasina</taxon>
        <taxon>Dermanyssoidea</taxon>
        <taxon>Laelapidae</taxon>
        <taxon>Tropilaelaps</taxon>
    </lineage>
</organism>
<feature type="compositionally biased region" description="Low complexity" evidence="1">
    <location>
        <begin position="317"/>
        <end position="327"/>
    </location>
</feature>
<proteinExistence type="predicted"/>
<feature type="region of interest" description="Disordered" evidence="1">
    <location>
        <begin position="21"/>
        <end position="152"/>
    </location>
</feature>
<feature type="compositionally biased region" description="Basic and acidic residues" evidence="1">
    <location>
        <begin position="179"/>
        <end position="194"/>
    </location>
</feature>
<feature type="compositionally biased region" description="Basic and acidic residues" evidence="1">
    <location>
        <begin position="69"/>
        <end position="79"/>
    </location>
</feature>
<dbReference type="EMBL" id="MNPL01005097">
    <property type="protein sequence ID" value="OQR76255.1"/>
    <property type="molecule type" value="Genomic_DNA"/>
</dbReference>
<evidence type="ECO:0000313" key="3">
    <source>
        <dbReference type="Proteomes" id="UP000192247"/>
    </source>
</evidence>
<feature type="compositionally biased region" description="Basic and acidic residues" evidence="1">
    <location>
        <begin position="328"/>
        <end position="347"/>
    </location>
</feature>
<feature type="compositionally biased region" description="Polar residues" evidence="1">
    <location>
        <begin position="21"/>
        <end position="32"/>
    </location>
</feature>
<gene>
    <name evidence="2" type="ORF">BIW11_07894</name>
</gene>
<evidence type="ECO:0000313" key="2">
    <source>
        <dbReference type="EMBL" id="OQR76255.1"/>
    </source>
</evidence>
<keyword evidence="3" id="KW-1185">Reference proteome</keyword>
<feature type="compositionally biased region" description="Polar residues" evidence="1">
    <location>
        <begin position="348"/>
        <end position="361"/>
    </location>
</feature>
<feature type="compositionally biased region" description="Polar residues" evidence="1">
    <location>
        <begin position="139"/>
        <end position="152"/>
    </location>
</feature>
<evidence type="ECO:0000256" key="1">
    <source>
        <dbReference type="SAM" id="MobiDB-lite"/>
    </source>
</evidence>
<dbReference type="OrthoDB" id="10609041at2759"/>
<dbReference type="Proteomes" id="UP000192247">
    <property type="component" value="Unassembled WGS sequence"/>
</dbReference>
<dbReference type="InParanoid" id="A0A1V9XRZ7"/>
<comment type="caution">
    <text evidence="2">The sequence shown here is derived from an EMBL/GenBank/DDBJ whole genome shotgun (WGS) entry which is preliminary data.</text>
</comment>
<feature type="region of interest" description="Disordered" evidence="1">
    <location>
        <begin position="165"/>
        <end position="228"/>
    </location>
</feature>
<name>A0A1V9XRZ7_9ACAR</name>
<reference evidence="2 3" key="1">
    <citation type="journal article" date="2017" name="Gigascience">
        <title>Draft genome of the honey bee ectoparasitic mite, Tropilaelaps mercedesae, is shaped by the parasitic life history.</title>
        <authorList>
            <person name="Dong X."/>
            <person name="Armstrong S.D."/>
            <person name="Xia D."/>
            <person name="Makepeace B.L."/>
            <person name="Darby A.C."/>
            <person name="Kadowaki T."/>
        </authorList>
    </citation>
    <scope>NUCLEOTIDE SEQUENCE [LARGE SCALE GENOMIC DNA]</scope>
    <source>
        <strain evidence="2">Wuxi-XJTLU</strain>
    </source>
</reference>
<feature type="region of interest" description="Disordered" evidence="1">
    <location>
        <begin position="294"/>
        <end position="363"/>
    </location>
</feature>